<gene>
    <name evidence="2" type="ORF">BN1211_3027</name>
</gene>
<feature type="region of interest" description="Disordered" evidence="1">
    <location>
        <begin position="883"/>
        <end position="905"/>
    </location>
</feature>
<sequence>MSLPDPDIVMSLSPRMIDMLASVKKKILASPVEEKALLKDHLVQCKHHFQACIETLTNLENIFSFNMGNVLSDLRRRFVEFNMCHQGMMSDTSWYQDVDFLAEVQAQMVSDVENCEANQTNIADKPSSNEDNVFLQQSTFDSTLYGGRTSLKRFLLDTAKSLINEGIKRRQTKGTVVEERSSSLHSLQQAIHIYCLLELGIFVSLVQRPNNRYIARCSFCYTKVLDFDIQCSVGNIEQRHCCEVPKLIKLVLSRNTTDGQELRSPKLERVVELLRCDGYFGTNKDGVEIDSFGCLKDYLLYSKIKSHSLSSVGRAIFEWLQDADETTLKVSRPPEDDSYQRKFTLTATHLILNNIYTRSEEEIEDICQVRFESTTKPLNAQMYDSLKRALSGTSFSKVTDRTANGEYMIQLLLTALSTSHTDSDMSNNQTAHDVVQDNQESEDLLQGLKHFEIALLLRDNRYIDNILSKDDATELSRIISDWRGDGRQREVESDCASTTDVDGPSVSDTNVEWEKAQDEFLQQLEDANSDHPENGPVADSQGERSALNNLTVLSNKKRSAQACDKKLNFNPDKATKTLKAAVKSSELTAAFDLISYSQHEVKCIYFSNSIDDEFYESLVPTLSLDACNWSLYNGQGYKDDFLTLYTIVGQAGSKGLVPLGMMLSKNAECGFDWFTFLYTFFKKKGGSHWKKLRESMQLHDDRITDESIPPLQIISDQDRGIKKALDMLRTQCGVPIESFVCSKHVEGKLLKYTMAKHRKVMQHSFFQLIFESDPEKIPSIQETMKGVFFERHQREKVNSTYNLITNTQDCARGLQLYNSVTPRFDIMTSNHCEILNAEMYAFRRLNPTNLIVELLSMQCEKVKITESMTLDWNKVRLVTGNDDEMNDASDLDDTSDSVDEEEEPEDVGMLTNYGSLLYSTTIITSSCLNSKETSVTVHESSPGTQMKTHEHSVSWDCDLSVYELLKVLRVYTKKMGRCDSFINFRAYAYYQLRFRTAVVTEKRYTISKEGKMEVKSTYSCSHCRNQAYTFFECPHITCVKMRRAHNGQALIPSLSIFAKEVLYDDSRKKNSSYCPPVFRYQSCLSKANRCILRKTASQSSRSAVHTFNKGLLLKAIEALRGDHDTVLAIKKVSKKRQMIAYASNKRPPKVEKKRGRGRPRKSEQKRNYKTKRLIEEAVVDQVDPQPT</sequence>
<proteinExistence type="predicted"/>
<evidence type="ECO:0008006" key="4">
    <source>
        <dbReference type="Google" id="ProtNLM"/>
    </source>
</evidence>
<dbReference type="Proteomes" id="UP000038830">
    <property type="component" value="Unassembled WGS sequence"/>
</dbReference>
<evidence type="ECO:0000313" key="3">
    <source>
        <dbReference type="Proteomes" id="UP000038830"/>
    </source>
</evidence>
<name>A0A0H5C3W3_CYBJN</name>
<evidence type="ECO:0000256" key="1">
    <source>
        <dbReference type="SAM" id="MobiDB-lite"/>
    </source>
</evidence>
<feature type="region of interest" description="Disordered" evidence="1">
    <location>
        <begin position="1140"/>
        <end position="1187"/>
    </location>
</feature>
<organism evidence="2 3">
    <name type="scientific">Cyberlindnera jadinii (strain ATCC 18201 / CBS 1600 / BCRC 20928 / JCM 3617 / NBRC 0987 / NRRL Y-1542)</name>
    <name type="common">Torula yeast</name>
    <name type="synonym">Candida utilis</name>
    <dbReference type="NCBI Taxonomy" id="983966"/>
    <lineage>
        <taxon>Eukaryota</taxon>
        <taxon>Fungi</taxon>
        <taxon>Dikarya</taxon>
        <taxon>Ascomycota</taxon>
        <taxon>Saccharomycotina</taxon>
        <taxon>Saccharomycetes</taxon>
        <taxon>Phaffomycetales</taxon>
        <taxon>Phaffomycetaceae</taxon>
        <taxon>Cyberlindnera</taxon>
    </lineage>
</organism>
<reference evidence="3" key="1">
    <citation type="journal article" date="2015" name="J. Biotechnol.">
        <title>The structure of the Cyberlindnera jadinii genome and its relation to Candida utilis analyzed by the occurrence of single nucleotide polymorphisms.</title>
        <authorList>
            <person name="Rupp O."/>
            <person name="Brinkrolf K."/>
            <person name="Buerth C."/>
            <person name="Kunigo M."/>
            <person name="Schneider J."/>
            <person name="Jaenicke S."/>
            <person name="Goesmann A."/>
            <person name="Puehler A."/>
            <person name="Jaeger K.-E."/>
            <person name="Ernst J.F."/>
        </authorList>
    </citation>
    <scope>NUCLEOTIDE SEQUENCE [LARGE SCALE GENOMIC DNA]</scope>
    <source>
        <strain evidence="3">ATCC 18201 / CBS 1600 / BCRC 20928 / JCM 3617 / NBRC 0987 / NRRL Y-1542</strain>
    </source>
</reference>
<protein>
    <recommendedName>
        <fullName evidence="4">MULE transposase domain-containing protein</fullName>
    </recommendedName>
</protein>
<accession>A0A0H5C3W3</accession>
<dbReference type="EMBL" id="CDQK01000003">
    <property type="protein sequence ID" value="CEP22628.1"/>
    <property type="molecule type" value="Genomic_DNA"/>
</dbReference>
<dbReference type="AlphaFoldDB" id="A0A0H5C3W3"/>
<evidence type="ECO:0000313" key="2">
    <source>
        <dbReference type="EMBL" id="CEP22628.1"/>
    </source>
</evidence>